<dbReference type="Proteomes" id="UP000324222">
    <property type="component" value="Unassembled WGS sequence"/>
</dbReference>
<name>A0A5B7EB84_PORTR</name>
<dbReference type="EMBL" id="VSRR010002182">
    <property type="protein sequence ID" value="MPC30044.1"/>
    <property type="molecule type" value="Genomic_DNA"/>
</dbReference>
<accession>A0A5B7EB84</accession>
<gene>
    <name evidence="1" type="ORF">E2C01_023298</name>
</gene>
<evidence type="ECO:0000313" key="1">
    <source>
        <dbReference type="EMBL" id="MPC30044.1"/>
    </source>
</evidence>
<organism evidence="1 2">
    <name type="scientific">Portunus trituberculatus</name>
    <name type="common">Swimming crab</name>
    <name type="synonym">Neptunus trituberculatus</name>
    <dbReference type="NCBI Taxonomy" id="210409"/>
    <lineage>
        <taxon>Eukaryota</taxon>
        <taxon>Metazoa</taxon>
        <taxon>Ecdysozoa</taxon>
        <taxon>Arthropoda</taxon>
        <taxon>Crustacea</taxon>
        <taxon>Multicrustacea</taxon>
        <taxon>Malacostraca</taxon>
        <taxon>Eumalacostraca</taxon>
        <taxon>Eucarida</taxon>
        <taxon>Decapoda</taxon>
        <taxon>Pleocyemata</taxon>
        <taxon>Brachyura</taxon>
        <taxon>Eubrachyura</taxon>
        <taxon>Portunoidea</taxon>
        <taxon>Portunidae</taxon>
        <taxon>Portuninae</taxon>
        <taxon>Portunus</taxon>
    </lineage>
</organism>
<evidence type="ECO:0000313" key="2">
    <source>
        <dbReference type="Proteomes" id="UP000324222"/>
    </source>
</evidence>
<keyword evidence="2" id="KW-1185">Reference proteome</keyword>
<proteinExistence type="predicted"/>
<protein>
    <submittedName>
        <fullName evidence="1">Uncharacterized protein</fullName>
    </submittedName>
</protein>
<dbReference type="AlphaFoldDB" id="A0A5B7EB84"/>
<reference evidence="1 2" key="1">
    <citation type="submission" date="2019-05" db="EMBL/GenBank/DDBJ databases">
        <title>Another draft genome of Portunus trituberculatus and its Hox gene families provides insights of decapod evolution.</title>
        <authorList>
            <person name="Jeong J.-H."/>
            <person name="Song I."/>
            <person name="Kim S."/>
            <person name="Choi T."/>
            <person name="Kim D."/>
            <person name="Ryu S."/>
            <person name="Kim W."/>
        </authorList>
    </citation>
    <scope>NUCLEOTIDE SEQUENCE [LARGE SCALE GENOMIC DNA]</scope>
    <source>
        <tissue evidence="1">Muscle</tissue>
    </source>
</reference>
<comment type="caution">
    <text evidence="1">The sequence shown here is derived from an EMBL/GenBank/DDBJ whole genome shotgun (WGS) entry which is preliminary data.</text>
</comment>
<sequence>MKADMVFIIASNREVETNILVKAARKPKGSQEEKADDACGRSHFCFILVFHLHHWIGDSTVQGTGTLWKGVRSRILWESLGTGVLWDDVAT</sequence>